<reference evidence="7" key="1">
    <citation type="journal article" date="2019" name="Int. J. Syst. Evol. Microbiol.">
        <title>The Global Catalogue of Microorganisms (GCM) 10K type strain sequencing project: providing services to taxonomists for standard genome sequencing and annotation.</title>
        <authorList>
            <consortium name="The Broad Institute Genomics Platform"/>
            <consortium name="The Broad Institute Genome Sequencing Center for Infectious Disease"/>
            <person name="Wu L."/>
            <person name="Ma J."/>
        </authorList>
    </citation>
    <scope>NUCLEOTIDE SEQUENCE [LARGE SCALE GENOMIC DNA]</scope>
    <source>
        <strain evidence="7">CGMCC 1.15067</strain>
    </source>
</reference>
<protein>
    <recommendedName>
        <fullName evidence="3 4">Formyltetrahydrofolate deformylase</fullName>
        <ecNumber evidence="3 4">3.5.1.10</ecNumber>
    </recommendedName>
    <alternativeName>
        <fullName evidence="3">Formyl-FH(4) hydrolase</fullName>
    </alternativeName>
</protein>
<dbReference type="EC" id="3.5.1.10" evidence="3 4"/>
<comment type="function">
    <text evidence="3">Catalyzes the hydrolysis of 10-formyltetrahydrofolate (formyl-FH4) to formate and tetrahydrofolate (FH4).</text>
</comment>
<dbReference type="PROSITE" id="PS51671">
    <property type="entry name" value="ACT"/>
    <property type="match status" value="1"/>
</dbReference>
<dbReference type="GO" id="GO:0008864">
    <property type="term" value="F:formyltetrahydrofolate deformylase activity"/>
    <property type="evidence" value="ECO:0007669"/>
    <property type="project" value="UniProtKB-EC"/>
</dbReference>
<dbReference type="PANTHER" id="PTHR42706:SF1">
    <property type="entry name" value="FORMYLTETRAHYDROFOLATE DEFORMYLASE 2, MITOCHONDRIAL"/>
    <property type="match status" value="1"/>
</dbReference>
<evidence type="ECO:0000256" key="2">
    <source>
        <dbReference type="ARBA" id="ARBA00022801"/>
    </source>
</evidence>
<proteinExistence type="inferred from homology"/>
<dbReference type="CDD" id="cd04875">
    <property type="entry name" value="ACT_F4HF-DF"/>
    <property type="match status" value="1"/>
</dbReference>
<evidence type="ECO:0000313" key="6">
    <source>
        <dbReference type="EMBL" id="MFD1991458.1"/>
    </source>
</evidence>
<dbReference type="Gene3D" id="3.40.50.170">
    <property type="entry name" value="Formyl transferase, N-terminal domain"/>
    <property type="match status" value="1"/>
</dbReference>
<dbReference type="InterPro" id="IPR036477">
    <property type="entry name" value="Formyl_transf_N_sf"/>
</dbReference>
<dbReference type="NCBIfam" id="TIGR00655">
    <property type="entry name" value="PurU"/>
    <property type="match status" value="1"/>
</dbReference>
<dbReference type="PANTHER" id="PTHR42706">
    <property type="entry name" value="FORMYLTETRAHYDROFOLATE DEFORMYLASE"/>
    <property type="match status" value="1"/>
</dbReference>
<name>A0ABW4UVE5_9BACL</name>
<evidence type="ECO:0000313" key="7">
    <source>
        <dbReference type="Proteomes" id="UP001597403"/>
    </source>
</evidence>
<dbReference type="NCBIfam" id="NF004684">
    <property type="entry name" value="PRK06027.1"/>
    <property type="match status" value="1"/>
</dbReference>
<feature type="domain" description="ACT" evidence="5">
    <location>
        <begin position="21"/>
        <end position="102"/>
    </location>
</feature>
<evidence type="ECO:0000259" key="5">
    <source>
        <dbReference type="PROSITE" id="PS51671"/>
    </source>
</evidence>
<dbReference type="InterPro" id="IPR044074">
    <property type="entry name" value="PurU_ACT"/>
</dbReference>
<evidence type="ECO:0000256" key="4">
    <source>
        <dbReference type="NCBIfam" id="TIGR00655"/>
    </source>
</evidence>
<dbReference type="Gene3D" id="3.30.70.260">
    <property type="match status" value="1"/>
</dbReference>
<dbReference type="CDD" id="cd08648">
    <property type="entry name" value="FMT_core_Formyl-FH4-Hydrolase_C"/>
    <property type="match status" value="1"/>
</dbReference>
<evidence type="ECO:0000256" key="1">
    <source>
        <dbReference type="ARBA" id="ARBA00022563"/>
    </source>
</evidence>
<accession>A0ABW4UVE5</accession>
<comment type="similarity">
    <text evidence="3">Belongs to the PurU family.</text>
</comment>
<dbReference type="SUPFAM" id="SSF55021">
    <property type="entry name" value="ACT-like"/>
    <property type="match status" value="1"/>
</dbReference>
<keyword evidence="1 3" id="KW-0554">One-carbon metabolism</keyword>
<dbReference type="InterPro" id="IPR045865">
    <property type="entry name" value="ACT-like_dom_sf"/>
</dbReference>
<keyword evidence="3" id="KW-0658">Purine biosynthesis</keyword>
<dbReference type="PRINTS" id="PR01575">
    <property type="entry name" value="FFH4HYDRLASE"/>
</dbReference>
<dbReference type="HAMAP" id="MF_01927">
    <property type="entry name" value="PurU"/>
    <property type="match status" value="1"/>
</dbReference>
<evidence type="ECO:0000256" key="3">
    <source>
        <dbReference type="HAMAP-Rule" id="MF_01927"/>
    </source>
</evidence>
<dbReference type="Pfam" id="PF01842">
    <property type="entry name" value="ACT"/>
    <property type="match status" value="1"/>
</dbReference>
<dbReference type="PIRSF" id="PIRSF036480">
    <property type="entry name" value="FormyFH4_hydr"/>
    <property type="match status" value="1"/>
</dbReference>
<organism evidence="6 7">
    <name type="scientific">Paenibacillus nicotianae</name>
    <dbReference type="NCBI Taxonomy" id="1526551"/>
    <lineage>
        <taxon>Bacteria</taxon>
        <taxon>Bacillati</taxon>
        <taxon>Bacillota</taxon>
        <taxon>Bacilli</taxon>
        <taxon>Bacillales</taxon>
        <taxon>Paenibacillaceae</taxon>
        <taxon>Paenibacillus</taxon>
    </lineage>
</organism>
<dbReference type="EMBL" id="JBHUGF010000010">
    <property type="protein sequence ID" value="MFD1991458.1"/>
    <property type="molecule type" value="Genomic_DNA"/>
</dbReference>
<feature type="active site" evidence="3">
    <location>
        <position position="243"/>
    </location>
</feature>
<keyword evidence="2 3" id="KW-0378">Hydrolase</keyword>
<dbReference type="SUPFAM" id="SSF53328">
    <property type="entry name" value="Formyltransferase"/>
    <property type="match status" value="1"/>
</dbReference>
<dbReference type="Proteomes" id="UP001597403">
    <property type="component" value="Unassembled WGS sequence"/>
</dbReference>
<keyword evidence="7" id="KW-1185">Reference proteome</keyword>
<dbReference type="InterPro" id="IPR041729">
    <property type="entry name" value="Formyl-FH4-Hydrolase_C"/>
</dbReference>
<gene>
    <name evidence="3 6" type="primary">purU</name>
    <name evidence="6" type="ORF">ACFSGI_15900</name>
</gene>
<sequence length="299" mass="34141">MEVHVKQNQTAREEQQENRARMLISCPDGPGIVAAVSRFLFEHGANIVQSDQYTMNPAGGMFFMRVEFDLPELSKNLPALESDFQAVGDQFKMEWTINQVSRKKRLAIFVSKEDHCLVELLWHWQAGDLDADIAMVISNHNDMRSYVESFGIPFHHIPVTADTKKEAEQKQLEVIGSDIDLIVLARYMQIISPLFIEHFRNRIINIHHSFLPAFVGGKPYAQAYDRGVKIIGATAHYVTEELDGGPIIEQDVQRVSHSDNVSELKRIGRTIERVVLARAVEWHTEDRVLVHQNKTVVFN</sequence>
<dbReference type="Pfam" id="PF00551">
    <property type="entry name" value="Formyl_trans_N"/>
    <property type="match status" value="1"/>
</dbReference>
<dbReference type="RefSeq" id="WP_204825192.1">
    <property type="nucleotide sequence ID" value="NZ_JBHUGF010000010.1"/>
</dbReference>
<comment type="pathway">
    <text evidence="3">Purine metabolism; IMP biosynthesis via de novo pathway; formate from 10-formyl-5,6,7,8-tetrahydrofolate: step 1/1.</text>
</comment>
<comment type="catalytic activity">
    <reaction evidence="3">
        <text>(6R)-10-formyltetrahydrofolate + H2O = (6S)-5,6,7,8-tetrahydrofolate + formate + H(+)</text>
        <dbReference type="Rhea" id="RHEA:19833"/>
        <dbReference type="ChEBI" id="CHEBI:15377"/>
        <dbReference type="ChEBI" id="CHEBI:15378"/>
        <dbReference type="ChEBI" id="CHEBI:15740"/>
        <dbReference type="ChEBI" id="CHEBI:57453"/>
        <dbReference type="ChEBI" id="CHEBI:195366"/>
        <dbReference type="EC" id="3.5.1.10"/>
    </reaction>
</comment>
<dbReference type="InterPro" id="IPR002912">
    <property type="entry name" value="ACT_dom"/>
</dbReference>
<dbReference type="InterPro" id="IPR004810">
    <property type="entry name" value="PurU"/>
</dbReference>
<comment type="caution">
    <text evidence="6">The sequence shown here is derived from an EMBL/GenBank/DDBJ whole genome shotgun (WGS) entry which is preliminary data.</text>
</comment>
<dbReference type="InterPro" id="IPR002376">
    <property type="entry name" value="Formyl_transf_N"/>
</dbReference>